<evidence type="ECO:0000313" key="3">
    <source>
        <dbReference type="Proteomes" id="UP000693946"/>
    </source>
</evidence>
<dbReference type="EMBL" id="JAGKHQ010000002">
    <property type="protein sequence ID" value="KAG7522517.1"/>
    <property type="molecule type" value="Genomic_DNA"/>
</dbReference>
<organism evidence="2 3">
    <name type="scientific">Solea senegalensis</name>
    <name type="common">Senegalese sole</name>
    <dbReference type="NCBI Taxonomy" id="28829"/>
    <lineage>
        <taxon>Eukaryota</taxon>
        <taxon>Metazoa</taxon>
        <taxon>Chordata</taxon>
        <taxon>Craniata</taxon>
        <taxon>Vertebrata</taxon>
        <taxon>Euteleostomi</taxon>
        <taxon>Actinopterygii</taxon>
        <taxon>Neopterygii</taxon>
        <taxon>Teleostei</taxon>
        <taxon>Neoteleostei</taxon>
        <taxon>Acanthomorphata</taxon>
        <taxon>Carangaria</taxon>
        <taxon>Pleuronectiformes</taxon>
        <taxon>Pleuronectoidei</taxon>
        <taxon>Soleidae</taxon>
        <taxon>Solea</taxon>
    </lineage>
</organism>
<evidence type="ECO:0000256" key="1">
    <source>
        <dbReference type="SAM" id="MobiDB-lite"/>
    </source>
</evidence>
<proteinExistence type="predicted"/>
<gene>
    <name evidence="2" type="ORF">JOB18_024204</name>
</gene>
<protein>
    <submittedName>
        <fullName evidence="2">Uncharacterized protein</fullName>
    </submittedName>
</protein>
<accession>A0AAV6SZE9</accession>
<dbReference type="Proteomes" id="UP000693946">
    <property type="component" value="Linkage Group LG10"/>
</dbReference>
<name>A0AAV6SZE9_SOLSE</name>
<comment type="caution">
    <text evidence="2">The sequence shown here is derived from an EMBL/GenBank/DDBJ whole genome shotgun (WGS) entry which is preliminary data.</text>
</comment>
<feature type="compositionally biased region" description="Low complexity" evidence="1">
    <location>
        <begin position="56"/>
        <end position="69"/>
    </location>
</feature>
<sequence length="78" mass="8820">MSMSELTFNVSRPLAMEVFCQKMQCFLTWYFLLARSDLQGNAGKEDTYFREFASLTASSSTSSPRTGSTEFSPVRITK</sequence>
<feature type="region of interest" description="Disordered" evidence="1">
    <location>
        <begin position="56"/>
        <end position="78"/>
    </location>
</feature>
<evidence type="ECO:0000313" key="2">
    <source>
        <dbReference type="EMBL" id="KAG7522517.1"/>
    </source>
</evidence>
<keyword evidence="3" id="KW-1185">Reference proteome</keyword>
<dbReference type="AlphaFoldDB" id="A0AAV6SZE9"/>
<reference evidence="2 3" key="1">
    <citation type="journal article" date="2021" name="Sci. Rep.">
        <title>Chromosome anchoring in Senegalese sole (Solea senegalensis) reveals sex-associated markers and genome rearrangements in flatfish.</title>
        <authorList>
            <person name="Guerrero-Cozar I."/>
            <person name="Gomez-Garrido J."/>
            <person name="Berbel C."/>
            <person name="Martinez-Blanch J.F."/>
            <person name="Alioto T."/>
            <person name="Claros M.G."/>
            <person name="Gagnaire P.A."/>
            <person name="Manchado M."/>
        </authorList>
    </citation>
    <scope>NUCLEOTIDE SEQUENCE [LARGE SCALE GENOMIC DNA]</scope>
    <source>
        <strain evidence="2">Sse05_10M</strain>
    </source>
</reference>